<accession>A0ABT4T6E1</accession>
<evidence type="ECO:0000259" key="5">
    <source>
        <dbReference type="PROSITE" id="PS51755"/>
    </source>
</evidence>
<feature type="region of interest" description="Disordered" evidence="4">
    <location>
        <begin position="237"/>
        <end position="281"/>
    </location>
</feature>
<protein>
    <submittedName>
        <fullName evidence="6">BTAD domain-containing putative transcriptional regulator</fullName>
    </submittedName>
</protein>
<keyword evidence="7" id="KW-1185">Reference proteome</keyword>
<evidence type="ECO:0000256" key="2">
    <source>
        <dbReference type="ARBA" id="ARBA00023125"/>
    </source>
</evidence>
<dbReference type="InterPro" id="IPR036388">
    <property type="entry name" value="WH-like_DNA-bd_sf"/>
</dbReference>
<reference evidence="6 7" key="1">
    <citation type="submission" date="2022-11" db="EMBL/GenBank/DDBJ databases">
        <title>Nonomuraea corallina sp. nov., a new species of the genus Nonomuraea isolated from sea side sediment in Thai sea.</title>
        <authorList>
            <person name="Ngamcharungchit C."/>
            <person name="Matsumoto A."/>
            <person name="Suriyachadkun C."/>
            <person name="Panbangred W."/>
            <person name="Inahashi Y."/>
            <person name="Intra B."/>
        </authorList>
    </citation>
    <scope>NUCLEOTIDE SEQUENCE [LARGE SCALE GENOMIC DNA]</scope>
    <source>
        <strain evidence="6 7">DSM 43553</strain>
    </source>
</reference>
<evidence type="ECO:0000256" key="4">
    <source>
        <dbReference type="SAM" id="MobiDB-lite"/>
    </source>
</evidence>
<organism evidence="6 7">
    <name type="scientific">Nonomuraea ferruginea</name>
    <dbReference type="NCBI Taxonomy" id="46174"/>
    <lineage>
        <taxon>Bacteria</taxon>
        <taxon>Bacillati</taxon>
        <taxon>Actinomycetota</taxon>
        <taxon>Actinomycetes</taxon>
        <taxon>Streptosporangiales</taxon>
        <taxon>Streptosporangiaceae</taxon>
        <taxon>Nonomuraea</taxon>
    </lineage>
</organism>
<dbReference type="PANTHER" id="PTHR47691">
    <property type="entry name" value="REGULATOR-RELATED"/>
    <property type="match status" value="1"/>
</dbReference>
<comment type="caution">
    <text evidence="6">The sequence shown here is derived from an EMBL/GenBank/DDBJ whole genome shotgun (WGS) entry which is preliminary data.</text>
</comment>
<evidence type="ECO:0000256" key="1">
    <source>
        <dbReference type="ARBA" id="ARBA00005820"/>
    </source>
</evidence>
<feature type="DNA-binding region" description="OmpR/PhoB-type" evidence="3">
    <location>
        <begin position="1"/>
        <end position="91"/>
    </location>
</feature>
<evidence type="ECO:0000313" key="6">
    <source>
        <dbReference type="EMBL" id="MDA0644718.1"/>
    </source>
</evidence>
<keyword evidence="2 3" id="KW-0238">DNA-binding</keyword>
<evidence type="ECO:0000313" key="7">
    <source>
        <dbReference type="Proteomes" id="UP001212498"/>
    </source>
</evidence>
<dbReference type="InterPro" id="IPR001867">
    <property type="entry name" value="OmpR/PhoB-type_DNA-bd"/>
</dbReference>
<dbReference type="CDD" id="cd15831">
    <property type="entry name" value="BTAD"/>
    <property type="match status" value="1"/>
</dbReference>
<dbReference type="PRINTS" id="PR00364">
    <property type="entry name" value="DISEASERSIST"/>
</dbReference>
<dbReference type="PROSITE" id="PS51755">
    <property type="entry name" value="OMPR_PHOB"/>
    <property type="match status" value="1"/>
</dbReference>
<dbReference type="InterPro" id="IPR005158">
    <property type="entry name" value="BTAD"/>
</dbReference>
<dbReference type="Gene3D" id="3.40.50.300">
    <property type="entry name" value="P-loop containing nucleotide triphosphate hydrolases"/>
    <property type="match status" value="1"/>
</dbReference>
<dbReference type="InterPro" id="IPR027417">
    <property type="entry name" value="P-loop_NTPase"/>
</dbReference>
<gene>
    <name evidence="6" type="ORF">OUY24_29165</name>
</gene>
<dbReference type="Proteomes" id="UP001212498">
    <property type="component" value="Unassembled WGS sequence"/>
</dbReference>
<dbReference type="Gene3D" id="1.25.40.10">
    <property type="entry name" value="Tetratricopeptide repeat domain"/>
    <property type="match status" value="3"/>
</dbReference>
<sequence length="1014" mass="108985">MRIGVLGPLEAWSDAGAPLRVPDRKVRVLLAALVARGGGPVPADRLIDDLWGDRPPRDPAGTLQARVSQLRRALGSPSLVRHGPSGYRLDGVTVDAALFRTLLTSRVPASPGGGAPERAAVVEEALALWRGPAYADFADEGFAAAEIARLGEQRLTAMEELSEIRLTLGEPVDLGALVAEQPLRERLTALHMRALYRDGRQSEALAAFAALRARLAEELGVDPAPEVRDLHQAILRQDPSLPTRRTTPSHAALLQPGSSQVGASRTVDGSPGARTNLPAPVTDLIGRDGDVAEVRALLGERRLVTLAGPGGVGKTRLAVAAAGGLTSPEVYPGGVWLVELIGAGDVAEAIAGALGVRDDASGPLLPRLARVLAARRTLLVVDNCEHLVEQAAEVVSALLKAAPGLDVLVTGQEPLGVTGEHVRVVAPLSGDAAVRLFTDRAGIEPGPAVAAICERLDGIPLALELAATRVRALGVEALAARLDDRFRLLNSGMRDAPARQRTLRAMIDWSWELLSGPERIVLRRLAAHADGCTLEAAEEVCAEPGVDVVDVLVRLVQRSLVTPGPRYRLLESVSAYCVERLREAGEDDLIRERHARHYTRLAERAELRGRRQREWLARLDQESANFRRALAGPDPLPLVNALAWYWFLRGRLGEARRSLAAALASTGPEAAVGRQERARAAVWLAGVTMATGETATPVPYEDLDLEGRALAGWFLSHVRWAYGDLAAHEEAAGRALRAYEELGDRWGVAAVLALRSKLAERRGDLPGMRRDAERSLAIFRELGDGWGQIEAMDSLDRLAEKRGDYAEAERLRHEELKLAEELGSEVSFRLSAVGRIALLAGDHARADDYHERARRLAVEQSYKSAEEHAELGLAMSARRQGRYERAEELLVRWLGWLREVGGTPGLAFFLAELGFAAEQRGDAETALALHREGYDAALGEPRAEALALEGLAGAYSLAGDPGRAATLLGRAAALREAVGTPLAHGERHDVDRITARTLAALGEERFHQAYGSGS</sequence>
<name>A0ABT4T6E1_9ACTN</name>
<proteinExistence type="inferred from homology"/>
<dbReference type="Pfam" id="PF13401">
    <property type="entry name" value="AAA_22"/>
    <property type="match status" value="1"/>
</dbReference>
<dbReference type="InterPro" id="IPR016032">
    <property type="entry name" value="Sig_transdc_resp-reg_C-effctor"/>
</dbReference>
<dbReference type="PANTHER" id="PTHR47691:SF3">
    <property type="entry name" value="HTH-TYPE TRANSCRIPTIONAL REGULATOR RV0890C-RELATED"/>
    <property type="match status" value="1"/>
</dbReference>
<dbReference type="Gene3D" id="1.10.10.10">
    <property type="entry name" value="Winged helix-like DNA-binding domain superfamily/Winged helix DNA-binding domain"/>
    <property type="match status" value="1"/>
</dbReference>
<dbReference type="SUPFAM" id="SSF52540">
    <property type="entry name" value="P-loop containing nucleoside triphosphate hydrolases"/>
    <property type="match status" value="1"/>
</dbReference>
<dbReference type="SMART" id="SM01043">
    <property type="entry name" value="BTAD"/>
    <property type="match status" value="1"/>
</dbReference>
<dbReference type="SMART" id="SM00862">
    <property type="entry name" value="Trans_reg_C"/>
    <property type="match status" value="1"/>
</dbReference>
<dbReference type="Pfam" id="PF03704">
    <property type="entry name" value="BTAD"/>
    <property type="match status" value="1"/>
</dbReference>
<comment type="similarity">
    <text evidence="1">Belongs to the AfsR/DnrI/RedD regulatory family.</text>
</comment>
<dbReference type="EMBL" id="JAPNUD010000107">
    <property type="protein sequence ID" value="MDA0644718.1"/>
    <property type="molecule type" value="Genomic_DNA"/>
</dbReference>
<evidence type="ECO:0000256" key="3">
    <source>
        <dbReference type="PROSITE-ProRule" id="PRU01091"/>
    </source>
</evidence>
<dbReference type="InterPro" id="IPR049945">
    <property type="entry name" value="AAA_22"/>
</dbReference>
<feature type="domain" description="OmpR/PhoB-type" evidence="5">
    <location>
        <begin position="1"/>
        <end position="91"/>
    </location>
</feature>
<dbReference type="RefSeq" id="WP_271278598.1">
    <property type="nucleotide sequence ID" value="NZ_BAABFD010000013.1"/>
</dbReference>
<dbReference type="InterPro" id="IPR011990">
    <property type="entry name" value="TPR-like_helical_dom_sf"/>
</dbReference>
<dbReference type="SUPFAM" id="SSF48452">
    <property type="entry name" value="TPR-like"/>
    <property type="match status" value="2"/>
</dbReference>
<dbReference type="SUPFAM" id="SSF46894">
    <property type="entry name" value="C-terminal effector domain of the bipartite response regulators"/>
    <property type="match status" value="1"/>
</dbReference>